<feature type="transmembrane region" description="Helical" evidence="13">
    <location>
        <begin position="23"/>
        <end position="47"/>
    </location>
</feature>
<evidence type="ECO:0000256" key="5">
    <source>
        <dbReference type="ARBA" id="ARBA00022692"/>
    </source>
</evidence>
<feature type="transmembrane region" description="Helical" evidence="13">
    <location>
        <begin position="193"/>
        <end position="224"/>
    </location>
</feature>
<dbReference type="OrthoDB" id="9008036at2759"/>
<dbReference type="GO" id="GO:0004984">
    <property type="term" value="F:olfactory receptor activity"/>
    <property type="evidence" value="ECO:0007669"/>
    <property type="project" value="InterPro"/>
</dbReference>
<dbReference type="InterPro" id="IPR000276">
    <property type="entry name" value="GPCR_Rhodpsn"/>
</dbReference>
<keyword evidence="6 13" id="KW-0552">Olfaction</keyword>
<keyword evidence="11 12" id="KW-0807">Transducer</keyword>
<dbReference type="EMBL" id="JAACNH010000008">
    <property type="protein sequence ID" value="KAG8434288.1"/>
    <property type="molecule type" value="Genomic_DNA"/>
</dbReference>
<feature type="domain" description="G-protein coupled receptors family 1 profile" evidence="14">
    <location>
        <begin position="41"/>
        <end position="289"/>
    </location>
</feature>
<name>A0A8T2ITF6_9PIPI</name>
<feature type="transmembrane region" description="Helical" evidence="13">
    <location>
        <begin position="236"/>
        <end position="254"/>
    </location>
</feature>
<dbReference type="PRINTS" id="PR00237">
    <property type="entry name" value="GPCRRHODOPSN"/>
</dbReference>
<dbReference type="GO" id="GO:0004930">
    <property type="term" value="F:G protein-coupled receptor activity"/>
    <property type="evidence" value="ECO:0007669"/>
    <property type="project" value="UniProtKB-KW"/>
</dbReference>
<dbReference type="SUPFAM" id="SSF81321">
    <property type="entry name" value="Family A G protein-coupled receptor-like"/>
    <property type="match status" value="1"/>
</dbReference>
<feature type="transmembrane region" description="Helical" evidence="13">
    <location>
        <begin position="141"/>
        <end position="162"/>
    </location>
</feature>
<evidence type="ECO:0000313" key="15">
    <source>
        <dbReference type="EMBL" id="KAG8434288.1"/>
    </source>
</evidence>
<dbReference type="Proteomes" id="UP000812440">
    <property type="component" value="Chromosome 7"/>
</dbReference>
<feature type="transmembrane region" description="Helical" evidence="13">
    <location>
        <begin position="59"/>
        <end position="78"/>
    </location>
</feature>
<keyword evidence="10 12" id="KW-0675">Receptor</keyword>
<evidence type="ECO:0000256" key="2">
    <source>
        <dbReference type="ARBA" id="ARBA00010663"/>
    </source>
</evidence>
<keyword evidence="9 13" id="KW-0472">Membrane</keyword>
<dbReference type="InterPro" id="IPR000725">
    <property type="entry name" value="Olfact_rcpt"/>
</dbReference>
<dbReference type="PROSITE" id="PS00237">
    <property type="entry name" value="G_PROTEIN_RECEP_F1_1"/>
    <property type="match status" value="1"/>
</dbReference>
<protein>
    <recommendedName>
        <fullName evidence="13">Olfactory receptor</fullName>
    </recommendedName>
</protein>
<dbReference type="Pfam" id="PF13853">
    <property type="entry name" value="7tm_4"/>
    <property type="match status" value="1"/>
</dbReference>
<evidence type="ECO:0000256" key="13">
    <source>
        <dbReference type="RuleBase" id="RU363047"/>
    </source>
</evidence>
<sequence>MNRENSTTFNFFTLSGLSDVLEIQILLFITFVFIYIISVSGNVLIIFAYTFSPSMHTPMYFCLANFSFLEICYISTTVPNFLSNLLTTQKTISFFGCAIQLFCFPLFGVTECFILATMAYDRYNAICHPLLYNALMNKRTCSILIAVSWLIAAINSLIHTVLTLNLPFCGHNVLDGFFCDIPPLLKLACTNNILINHVLIFVSGSFILAGPFILTVISYMRIIATIVRLSSRKRKAFSTCTSHITAVALFYVPSVSMYFGHKSSQMTIQDKTTTVIYAVIVPLLNPFIYSIRNNDVKVAVKKILNKIIVYRRC</sequence>
<evidence type="ECO:0000256" key="12">
    <source>
        <dbReference type="RuleBase" id="RU000688"/>
    </source>
</evidence>
<dbReference type="FunFam" id="1.20.1070.10:FF:000001">
    <property type="entry name" value="Olfactory receptor"/>
    <property type="match status" value="1"/>
</dbReference>
<dbReference type="Gene3D" id="1.20.1070.10">
    <property type="entry name" value="Rhodopsin 7-helix transmembrane proteins"/>
    <property type="match status" value="1"/>
</dbReference>
<dbReference type="CDD" id="cd13954">
    <property type="entry name" value="7tmA_OR"/>
    <property type="match status" value="1"/>
</dbReference>
<evidence type="ECO:0000259" key="14">
    <source>
        <dbReference type="PROSITE" id="PS50262"/>
    </source>
</evidence>
<keyword evidence="16" id="KW-1185">Reference proteome</keyword>
<proteinExistence type="inferred from homology"/>
<evidence type="ECO:0000256" key="4">
    <source>
        <dbReference type="ARBA" id="ARBA00022606"/>
    </source>
</evidence>
<reference evidence="15" key="1">
    <citation type="thesis" date="2020" institute="ProQuest LLC" country="789 East Eisenhower Parkway, Ann Arbor, MI, USA">
        <title>Comparative Genomics and Chromosome Evolution.</title>
        <authorList>
            <person name="Mudd A.B."/>
        </authorList>
    </citation>
    <scope>NUCLEOTIDE SEQUENCE</scope>
    <source>
        <strain evidence="15">Female2</strain>
        <tissue evidence="15">Blood</tissue>
    </source>
</reference>
<dbReference type="PROSITE" id="PS50262">
    <property type="entry name" value="G_PROTEIN_RECEP_F1_2"/>
    <property type="match status" value="1"/>
</dbReference>
<accession>A0A8T2ITF6</accession>
<dbReference type="PANTHER" id="PTHR26452">
    <property type="entry name" value="OLFACTORY RECEPTOR"/>
    <property type="match status" value="1"/>
</dbReference>
<dbReference type="FunFam" id="1.10.1220.70:FF:000001">
    <property type="entry name" value="Olfactory receptor"/>
    <property type="match status" value="1"/>
</dbReference>
<dbReference type="InterPro" id="IPR050516">
    <property type="entry name" value="Olfactory_GPCR"/>
</dbReference>
<evidence type="ECO:0000256" key="9">
    <source>
        <dbReference type="ARBA" id="ARBA00023136"/>
    </source>
</evidence>
<evidence type="ECO:0000313" key="16">
    <source>
        <dbReference type="Proteomes" id="UP000812440"/>
    </source>
</evidence>
<keyword evidence="5 12" id="KW-0812">Transmembrane</keyword>
<comment type="caution">
    <text evidence="15">The sequence shown here is derived from an EMBL/GenBank/DDBJ whole genome shotgun (WGS) entry which is preliminary data.</text>
</comment>
<comment type="subcellular location">
    <subcellularLocation>
        <location evidence="1 13">Cell membrane</location>
        <topology evidence="1 13">Multi-pass membrane protein</topology>
    </subcellularLocation>
</comment>
<dbReference type="InterPro" id="IPR017452">
    <property type="entry name" value="GPCR_Rhodpsn_7TM"/>
</dbReference>
<dbReference type="AlphaFoldDB" id="A0A8T2ITF6"/>
<evidence type="ECO:0000256" key="3">
    <source>
        <dbReference type="ARBA" id="ARBA00022475"/>
    </source>
</evidence>
<keyword evidence="8 12" id="KW-0297">G-protein coupled receptor</keyword>
<dbReference type="GO" id="GO:0005886">
    <property type="term" value="C:plasma membrane"/>
    <property type="evidence" value="ECO:0007669"/>
    <property type="project" value="UniProtKB-SubCell"/>
</dbReference>
<evidence type="ECO:0000256" key="1">
    <source>
        <dbReference type="ARBA" id="ARBA00004651"/>
    </source>
</evidence>
<organism evidence="15 16">
    <name type="scientific">Hymenochirus boettgeri</name>
    <name type="common">Congo dwarf clawed frog</name>
    <dbReference type="NCBI Taxonomy" id="247094"/>
    <lineage>
        <taxon>Eukaryota</taxon>
        <taxon>Metazoa</taxon>
        <taxon>Chordata</taxon>
        <taxon>Craniata</taxon>
        <taxon>Vertebrata</taxon>
        <taxon>Euteleostomi</taxon>
        <taxon>Amphibia</taxon>
        <taxon>Batrachia</taxon>
        <taxon>Anura</taxon>
        <taxon>Pipoidea</taxon>
        <taxon>Pipidae</taxon>
        <taxon>Pipinae</taxon>
        <taxon>Hymenochirus</taxon>
    </lineage>
</organism>
<feature type="transmembrane region" description="Helical" evidence="13">
    <location>
        <begin position="274"/>
        <end position="291"/>
    </location>
</feature>
<evidence type="ECO:0000256" key="7">
    <source>
        <dbReference type="ARBA" id="ARBA00022989"/>
    </source>
</evidence>
<dbReference type="PRINTS" id="PR00245">
    <property type="entry name" value="OLFACTORYR"/>
</dbReference>
<comment type="similarity">
    <text evidence="2 12">Belongs to the G-protein coupled receptor 1 family.</text>
</comment>
<gene>
    <name evidence="15" type="ORF">GDO86_012604</name>
</gene>
<keyword evidence="4 13" id="KW-0716">Sensory transduction</keyword>
<evidence type="ECO:0000256" key="6">
    <source>
        <dbReference type="ARBA" id="ARBA00022725"/>
    </source>
</evidence>
<keyword evidence="3 13" id="KW-1003">Cell membrane</keyword>
<keyword evidence="7 13" id="KW-1133">Transmembrane helix</keyword>
<feature type="transmembrane region" description="Helical" evidence="13">
    <location>
        <begin position="98"/>
        <end position="120"/>
    </location>
</feature>
<evidence type="ECO:0000256" key="11">
    <source>
        <dbReference type="ARBA" id="ARBA00023224"/>
    </source>
</evidence>
<evidence type="ECO:0000256" key="10">
    <source>
        <dbReference type="ARBA" id="ARBA00023170"/>
    </source>
</evidence>
<evidence type="ECO:0000256" key="8">
    <source>
        <dbReference type="ARBA" id="ARBA00023040"/>
    </source>
</evidence>